<dbReference type="OrthoDB" id="72638at2"/>
<name>A0A9Q4B2T3_SALAG</name>
<proteinExistence type="predicted"/>
<dbReference type="CDD" id="cd00093">
    <property type="entry name" value="HTH_XRE"/>
    <property type="match status" value="1"/>
</dbReference>
<evidence type="ECO:0000313" key="4">
    <source>
        <dbReference type="Proteomes" id="UP001057753"/>
    </source>
</evidence>
<dbReference type="InterPro" id="IPR010982">
    <property type="entry name" value="Lambda_DNA-bd_dom_sf"/>
</dbReference>
<reference evidence="3" key="1">
    <citation type="submission" date="2020-06" db="EMBL/GenBank/DDBJ databases">
        <title>Insight into the genomes of haloalkaliphilic bacilli from Kenyan soda lakes.</title>
        <authorList>
            <person name="Mwirichia R."/>
            <person name="Villamizar G.C."/>
            <person name="Poehlein A."/>
            <person name="Mugweru J."/>
            <person name="Kipnyargis A."/>
            <person name="Kiplimo D."/>
            <person name="Orwa P."/>
            <person name="Daniel R."/>
        </authorList>
    </citation>
    <scope>NUCLEOTIDE SEQUENCE</scope>
    <source>
        <strain evidence="3">B1096_S55</strain>
    </source>
</reference>
<dbReference type="AlphaFoldDB" id="A0A9Q4B2T3"/>
<comment type="caution">
    <text evidence="3">The sequence shown here is derived from an EMBL/GenBank/DDBJ whole genome shotgun (WGS) entry which is preliminary data.</text>
</comment>
<keyword evidence="1" id="KW-0238">DNA-binding</keyword>
<sequence>MMEEITMDNVLGKRLRLQREKYELTQKKAATIFGLTNFQLSRYESGQSNPDPDIIAKFAEYYDVSTDYLLGRTHIPTTENYDPLEDLKQYMIDNQLEDIDLGFYDIDQMKKLNREQIQELKDHFDWVVAKAEKLEQESKK</sequence>
<dbReference type="EMBL" id="JABXYM010000001">
    <property type="protein sequence ID" value="MCR6096925.1"/>
    <property type="molecule type" value="Genomic_DNA"/>
</dbReference>
<dbReference type="PANTHER" id="PTHR46558">
    <property type="entry name" value="TRACRIPTIONAL REGULATORY PROTEIN-RELATED-RELATED"/>
    <property type="match status" value="1"/>
</dbReference>
<evidence type="ECO:0000313" key="3">
    <source>
        <dbReference type="EMBL" id="MCR6096925.1"/>
    </source>
</evidence>
<dbReference type="InterPro" id="IPR001387">
    <property type="entry name" value="Cro/C1-type_HTH"/>
</dbReference>
<dbReference type="PANTHER" id="PTHR46558:SF11">
    <property type="entry name" value="HTH-TYPE TRANSCRIPTIONAL REGULATOR XRE"/>
    <property type="match status" value="1"/>
</dbReference>
<dbReference type="SUPFAM" id="SSF47413">
    <property type="entry name" value="lambda repressor-like DNA-binding domains"/>
    <property type="match status" value="1"/>
</dbReference>
<evidence type="ECO:0000259" key="2">
    <source>
        <dbReference type="PROSITE" id="PS50943"/>
    </source>
</evidence>
<dbReference type="PROSITE" id="PS50943">
    <property type="entry name" value="HTH_CROC1"/>
    <property type="match status" value="1"/>
</dbReference>
<feature type="domain" description="HTH cro/C1-type" evidence="2">
    <location>
        <begin position="15"/>
        <end position="69"/>
    </location>
</feature>
<accession>A0A9Q4B2T3</accession>
<dbReference type="Proteomes" id="UP001057753">
    <property type="component" value="Unassembled WGS sequence"/>
</dbReference>
<dbReference type="Gene3D" id="1.10.260.40">
    <property type="entry name" value="lambda repressor-like DNA-binding domains"/>
    <property type="match status" value="1"/>
</dbReference>
<evidence type="ECO:0000256" key="1">
    <source>
        <dbReference type="ARBA" id="ARBA00023125"/>
    </source>
</evidence>
<dbReference type="SMART" id="SM00530">
    <property type="entry name" value="HTH_XRE"/>
    <property type="match status" value="1"/>
</dbReference>
<dbReference type="Pfam" id="PF01381">
    <property type="entry name" value="HTH_3"/>
    <property type="match status" value="1"/>
</dbReference>
<dbReference type="GO" id="GO:0003677">
    <property type="term" value="F:DNA binding"/>
    <property type="evidence" value="ECO:0007669"/>
    <property type="project" value="UniProtKB-KW"/>
</dbReference>
<organism evidence="3 4">
    <name type="scientific">Salipaludibacillus agaradhaerens</name>
    <name type="common">Bacillus agaradhaerens</name>
    <dbReference type="NCBI Taxonomy" id="76935"/>
    <lineage>
        <taxon>Bacteria</taxon>
        <taxon>Bacillati</taxon>
        <taxon>Bacillota</taxon>
        <taxon>Bacilli</taxon>
        <taxon>Bacillales</taxon>
        <taxon>Bacillaceae</taxon>
    </lineage>
</organism>
<gene>
    <name evidence="3" type="ORF">HXA33_10185</name>
</gene>
<protein>
    <submittedName>
        <fullName evidence="3">Helix-turn-helix transcriptional regulator</fullName>
    </submittedName>
</protein>
<keyword evidence="4" id="KW-1185">Reference proteome</keyword>